<comment type="caution">
    <text evidence="1">The sequence shown here is derived from an EMBL/GenBank/DDBJ whole genome shotgun (WGS) entry which is preliminary data.</text>
</comment>
<accession>A0A8J7C3B4</accession>
<protein>
    <recommendedName>
        <fullName evidence="3">Glycosyl transferase family 28 C-terminal domain-containing protein</fullName>
    </recommendedName>
</protein>
<dbReference type="PANTHER" id="PTHR38134:SF2">
    <property type="entry name" value="GALACTOKINASE"/>
    <property type="match status" value="1"/>
</dbReference>
<proteinExistence type="predicted"/>
<dbReference type="AlphaFoldDB" id="A0A8J7C3B4"/>
<dbReference type="SUPFAM" id="SSF53756">
    <property type="entry name" value="UDP-Glycosyltransferase/glycogen phosphorylase"/>
    <property type="match status" value="1"/>
</dbReference>
<reference evidence="1 2" key="1">
    <citation type="submission" date="2020-08" db="EMBL/GenBank/DDBJ databases">
        <title>Acidobacteriota in marine sediments use diverse sulfur dissimilation pathways.</title>
        <authorList>
            <person name="Wasmund K."/>
        </authorList>
    </citation>
    <scope>NUCLEOTIDE SEQUENCE [LARGE SCALE GENOMIC DNA]</scope>
    <source>
        <strain evidence="1">MAG AM3-A</strain>
    </source>
</reference>
<name>A0A8J7C3B4_9BACT</name>
<evidence type="ECO:0000313" key="2">
    <source>
        <dbReference type="Proteomes" id="UP000598633"/>
    </source>
</evidence>
<dbReference type="PANTHER" id="PTHR38134">
    <property type="entry name" value="SLR1395 PROTEIN"/>
    <property type="match status" value="1"/>
</dbReference>
<gene>
    <name evidence="1" type="ORF">IFJ97_03750</name>
</gene>
<dbReference type="Proteomes" id="UP000598633">
    <property type="component" value="Unassembled WGS sequence"/>
</dbReference>
<evidence type="ECO:0000313" key="1">
    <source>
        <dbReference type="EMBL" id="MBD3870455.1"/>
    </source>
</evidence>
<sequence>MGRVAYIVSPHGFGHAARACAVMAEVHRQCPAIHFEVFTEVPKWFFSESLPHGFSYHRFASDVGMAQCSPLVEDLEATCDLLDRNRFDDPDIVDRLAARLQMLGCSVVIADISPLGLVAAASAGIPSVLVENFTWDWIYLNYPDGTSRLRQHGRRMVEIFASANLRIQTDPMCEPSPTAVNVGPVARSPRSGREAIRASLGVPPDEPMIVASMGGVPWNYGDFAGFDHSDGAWVVVPGGSEGEMHHRGRFLLLPFHSGYYHPDLVGASDLVVSKLGYSTVAEAHGAGAALAFLGRPRFPESPILAQWVEEHMVAAEIGEGELRGGAWLAAANELLEIPRRKPDQPNGAVRAAEVILERFGSLIG</sequence>
<evidence type="ECO:0008006" key="3">
    <source>
        <dbReference type="Google" id="ProtNLM"/>
    </source>
</evidence>
<dbReference type="InterPro" id="IPR053205">
    <property type="entry name" value="GHMP_kinase_L-arabinokinase"/>
</dbReference>
<dbReference type="Gene3D" id="3.40.50.2000">
    <property type="entry name" value="Glycogen Phosphorylase B"/>
    <property type="match status" value="1"/>
</dbReference>
<dbReference type="EMBL" id="JACXWA010000062">
    <property type="protein sequence ID" value="MBD3870455.1"/>
    <property type="molecule type" value="Genomic_DNA"/>
</dbReference>
<organism evidence="1 2">
    <name type="scientific">Candidatus Sulfomarinibacter kjeldsenii</name>
    <dbReference type="NCBI Taxonomy" id="2885994"/>
    <lineage>
        <taxon>Bacteria</taxon>
        <taxon>Pseudomonadati</taxon>
        <taxon>Acidobacteriota</taxon>
        <taxon>Thermoanaerobaculia</taxon>
        <taxon>Thermoanaerobaculales</taxon>
        <taxon>Candidatus Sulfomarinibacteraceae</taxon>
        <taxon>Candidatus Sulfomarinibacter</taxon>
    </lineage>
</organism>